<evidence type="ECO:0000313" key="2">
    <source>
        <dbReference type="EMBL" id="GBP42830.1"/>
    </source>
</evidence>
<keyword evidence="3" id="KW-1185">Reference proteome</keyword>
<evidence type="ECO:0000313" key="3">
    <source>
        <dbReference type="Proteomes" id="UP000299102"/>
    </source>
</evidence>
<organism evidence="2 3">
    <name type="scientific">Eumeta variegata</name>
    <name type="common">Bagworm moth</name>
    <name type="synonym">Eumeta japonica</name>
    <dbReference type="NCBI Taxonomy" id="151549"/>
    <lineage>
        <taxon>Eukaryota</taxon>
        <taxon>Metazoa</taxon>
        <taxon>Ecdysozoa</taxon>
        <taxon>Arthropoda</taxon>
        <taxon>Hexapoda</taxon>
        <taxon>Insecta</taxon>
        <taxon>Pterygota</taxon>
        <taxon>Neoptera</taxon>
        <taxon>Endopterygota</taxon>
        <taxon>Lepidoptera</taxon>
        <taxon>Glossata</taxon>
        <taxon>Ditrysia</taxon>
        <taxon>Tineoidea</taxon>
        <taxon>Psychidae</taxon>
        <taxon>Oiketicinae</taxon>
        <taxon>Eumeta</taxon>
    </lineage>
</organism>
<reference evidence="2 3" key="1">
    <citation type="journal article" date="2019" name="Commun. Biol.">
        <title>The bagworm genome reveals a unique fibroin gene that provides high tensile strength.</title>
        <authorList>
            <person name="Kono N."/>
            <person name="Nakamura H."/>
            <person name="Ohtoshi R."/>
            <person name="Tomita M."/>
            <person name="Numata K."/>
            <person name="Arakawa K."/>
        </authorList>
    </citation>
    <scope>NUCLEOTIDE SEQUENCE [LARGE SCALE GENOMIC DNA]</scope>
</reference>
<proteinExistence type="predicted"/>
<feature type="region of interest" description="Disordered" evidence="1">
    <location>
        <begin position="1"/>
        <end position="29"/>
    </location>
</feature>
<dbReference type="EMBL" id="BGZK01000424">
    <property type="protein sequence ID" value="GBP42830.1"/>
    <property type="molecule type" value="Genomic_DNA"/>
</dbReference>
<gene>
    <name evidence="2" type="ORF">EVAR_83349_1</name>
</gene>
<accession>A0A4C1VW96</accession>
<protein>
    <submittedName>
        <fullName evidence="2">Uncharacterized protein</fullName>
    </submittedName>
</protein>
<comment type="caution">
    <text evidence="2">The sequence shown here is derived from an EMBL/GenBank/DDBJ whole genome shotgun (WGS) entry which is preliminary data.</text>
</comment>
<evidence type="ECO:0000256" key="1">
    <source>
        <dbReference type="SAM" id="MobiDB-lite"/>
    </source>
</evidence>
<dbReference type="Proteomes" id="UP000299102">
    <property type="component" value="Unassembled WGS sequence"/>
</dbReference>
<dbReference type="AlphaFoldDB" id="A0A4C1VW96"/>
<sequence length="92" mass="10493">MGTRLELTAKSSNIKDKGTHSLSTRKKPQGRIGRRYLEHILRHLPGAAVPTGSKVRYDSGTYAFKSLRYDDNSFVNAYQHVHAKDEKWMVDC</sequence>
<name>A0A4C1VW96_EUMVA</name>